<sequence>MPNVKPFLRENLIRLSDKAAIHECLVEPIPRAAWDLVYSYEYPNELIRKLQVNQTLDKLGGGRNAAAFVEKEPQIAPTKLLKISSKSTVDNIVRKLANFANEGEEGILEEKIIAFQPILEKKIIIKRPTSKSKVLNSILTDIDDRILKIFDLEHGIHRGDSKGASIWRSENDFSENEMLNSQSKRKSKSNSIIFNDSVHCLTSRYILEELLIHKRERYLKQKRVNKLRDKITAGALQFGAVSNAPINYSKPEIRVVAHLHEHSEKVTKLSVHSNQQTFASASLDRSVKIWTISQIPNKQPSAVTSTQTIPHPREINCLQFMTDNPNHLLSGSENGILSIFDIEENKFLSNNITVDPIIDGGFTKLYSVDHLIYGLTAQSSIYCYDKRASASKSPIYKFDDIFHRRARNNYGYITSFTIDPMNQHWMALTSSTAGTKNIVLYDLRFLALEINSWEHPCKKGLVLNSWPLLTSGAECTKLVTGFSREGEMSIWQLDAGEISRSHLLWPGTSTGIENAFLRGNDDDLKYTQEHQTSAFVQSPSHDGFFTGDSQGSLRFWSLTQPQRCNYLSGPQRPYLIPPLLSRQCTSSPTTFFPSPDHSSIVYRRVDRLNGSILIHENVPKKGPESSQIFSDKNYQKLVQVGEQHRDGITDISLIGNDYLTSSGRDGSIKVWKIFNTS</sequence>
<dbReference type="SUPFAM" id="SSF50978">
    <property type="entry name" value="WD40 repeat-like"/>
    <property type="match status" value="1"/>
</dbReference>
<reference evidence="4" key="1">
    <citation type="submission" date="2022-11" db="UniProtKB">
        <authorList>
            <consortium name="WormBaseParasite"/>
        </authorList>
    </citation>
    <scope>IDENTIFICATION</scope>
</reference>
<dbReference type="Proteomes" id="UP000887577">
    <property type="component" value="Unplaced"/>
</dbReference>
<dbReference type="Pfam" id="PF00400">
    <property type="entry name" value="WD40"/>
    <property type="match status" value="3"/>
</dbReference>
<dbReference type="PANTHER" id="PTHR17583">
    <property type="entry name" value="PHOSPHOINOSITIDE 3-KINASE REGULATORY SUBUNIT 4"/>
    <property type="match status" value="1"/>
</dbReference>
<dbReference type="SMART" id="SM00320">
    <property type="entry name" value="WD40"/>
    <property type="match status" value="4"/>
</dbReference>
<dbReference type="PROSITE" id="PS50294">
    <property type="entry name" value="WD_REPEATS_REGION"/>
    <property type="match status" value="2"/>
</dbReference>
<evidence type="ECO:0000256" key="1">
    <source>
        <dbReference type="ARBA" id="ARBA00022741"/>
    </source>
</evidence>
<dbReference type="GO" id="GO:0016236">
    <property type="term" value="P:macroautophagy"/>
    <property type="evidence" value="ECO:0007669"/>
    <property type="project" value="InterPro"/>
</dbReference>
<dbReference type="Gene3D" id="2.130.10.10">
    <property type="entry name" value="YVTN repeat-like/Quinoprotein amine dehydrogenase"/>
    <property type="match status" value="2"/>
</dbReference>
<dbReference type="GO" id="GO:0004674">
    <property type="term" value="F:protein serine/threonine kinase activity"/>
    <property type="evidence" value="ECO:0007669"/>
    <property type="project" value="InterPro"/>
</dbReference>
<dbReference type="InterPro" id="IPR001680">
    <property type="entry name" value="WD40_rpt"/>
</dbReference>
<keyword evidence="2" id="KW-0853">WD repeat</keyword>
<dbReference type="PROSITE" id="PS50082">
    <property type="entry name" value="WD_REPEATS_2"/>
    <property type="match status" value="2"/>
</dbReference>
<evidence type="ECO:0000256" key="2">
    <source>
        <dbReference type="PROSITE-ProRule" id="PRU00221"/>
    </source>
</evidence>
<proteinExistence type="predicted"/>
<evidence type="ECO:0000313" key="4">
    <source>
        <dbReference type="WBParaSite" id="PSU_v2.g5743.t1"/>
    </source>
</evidence>
<dbReference type="InterPro" id="IPR036322">
    <property type="entry name" value="WD40_repeat_dom_sf"/>
</dbReference>
<organism evidence="3 4">
    <name type="scientific">Panagrolaimus superbus</name>
    <dbReference type="NCBI Taxonomy" id="310955"/>
    <lineage>
        <taxon>Eukaryota</taxon>
        <taxon>Metazoa</taxon>
        <taxon>Ecdysozoa</taxon>
        <taxon>Nematoda</taxon>
        <taxon>Chromadorea</taxon>
        <taxon>Rhabditida</taxon>
        <taxon>Tylenchina</taxon>
        <taxon>Panagrolaimomorpha</taxon>
        <taxon>Panagrolaimoidea</taxon>
        <taxon>Panagrolaimidae</taxon>
        <taxon>Panagrolaimus</taxon>
    </lineage>
</organism>
<dbReference type="GO" id="GO:0045324">
    <property type="term" value="P:late endosome to vacuole transport"/>
    <property type="evidence" value="ECO:0007669"/>
    <property type="project" value="InterPro"/>
</dbReference>
<protein>
    <submittedName>
        <fullName evidence="4">Non-specific serine/threonine protein kinase</fullName>
    </submittedName>
</protein>
<feature type="repeat" description="WD" evidence="2">
    <location>
        <begin position="641"/>
        <end position="677"/>
    </location>
</feature>
<dbReference type="InterPro" id="IPR045162">
    <property type="entry name" value="Vps15-like"/>
</dbReference>
<dbReference type="GO" id="GO:0006623">
    <property type="term" value="P:protein targeting to vacuole"/>
    <property type="evidence" value="ECO:0007669"/>
    <property type="project" value="TreeGrafter"/>
</dbReference>
<dbReference type="AlphaFoldDB" id="A0A914Z677"/>
<keyword evidence="3" id="KW-1185">Reference proteome</keyword>
<accession>A0A914Z677</accession>
<keyword evidence="1" id="KW-0547">Nucleotide-binding</keyword>
<feature type="repeat" description="WD" evidence="2">
    <location>
        <begin position="259"/>
        <end position="293"/>
    </location>
</feature>
<evidence type="ECO:0000313" key="3">
    <source>
        <dbReference type="Proteomes" id="UP000887577"/>
    </source>
</evidence>
<dbReference type="WBParaSite" id="PSU_v2.g5743.t1">
    <property type="protein sequence ID" value="PSU_v2.g5743.t1"/>
    <property type="gene ID" value="PSU_v2.g5743"/>
</dbReference>
<dbReference type="GO" id="GO:0000166">
    <property type="term" value="F:nucleotide binding"/>
    <property type="evidence" value="ECO:0007669"/>
    <property type="project" value="UniProtKB-KW"/>
</dbReference>
<dbReference type="PANTHER" id="PTHR17583:SF0">
    <property type="entry name" value="PHOSPHOINOSITIDE 3-KINASE REGULATORY SUBUNIT 4"/>
    <property type="match status" value="1"/>
</dbReference>
<dbReference type="GO" id="GO:0034272">
    <property type="term" value="C:phosphatidylinositol 3-kinase complex, class III, type II"/>
    <property type="evidence" value="ECO:0007669"/>
    <property type="project" value="TreeGrafter"/>
</dbReference>
<dbReference type="GO" id="GO:0005770">
    <property type="term" value="C:late endosome"/>
    <property type="evidence" value="ECO:0007669"/>
    <property type="project" value="TreeGrafter"/>
</dbReference>
<name>A0A914Z677_9BILA</name>
<dbReference type="GO" id="GO:0071561">
    <property type="term" value="C:nucleus-vacuole junction"/>
    <property type="evidence" value="ECO:0007669"/>
    <property type="project" value="TreeGrafter"/>
</dbReference>
<dbReference type="GO" id="GO:0034271">
    <property type="term" value="C:phosphatidylinositol 3-kinase complex, class III, type I"/>
    <property type="evidence" value="ECO:0007669"/>
    <property type="project" value="TreeGrafter"/>
</dbReference>
<dbReference type="InterPro" id="IPR015943">
    <property type="entry name" value="WD40/YVTN_repeat-like_dom_sf"/>
</dbReference>